<keyword evidence="2" id="KW-1185">Reference proteome</keyword>
<sequence length="154" mass="16773">MLQVESQVARKMSKRSIGQGPYVVKAGNGLIGPLDVPVKLEKCSKDHNIGDVESPPINISQATQVHKDHRAQSFGEDNSTSGLLAYSEPKIAGYALESLGIISMLHLAGQLAPPNKLNLVPGAALQMQRELQWLKVSRCKSSLRKVQIDDTYMP</sequence>
<gene>
    <name evidence="1" type="ORF">C3L33_21389</name>
</gene>
<evidence type="ECO:0000313" key="2">
    <source>
        <dbReference type="Proteomes" id="UP000428333"/>
    </source>
</evidence>
<feature type="non-terminal residue" evidence="1">
    <location>
        <position position="1"/>
    </location>
</feature>
<protein>
    <submittedName>
        <fullName evidence="1">Uncharacterized protein</fullName>
    </submittedName>
</protein>
<dbReference type="Proteomes" id="UP000428333">
    <property type="component" value="Linkage Group LG13"/>
</dbReference>
<dbReference type="EMBL" id="QEFC01003733">
    <property type="protein sequence ID" value="KAE9446716.1"/>
    <property type="molecule type" value="Genomic_DNA"/>
</dbReference>
<accession>A0A6A4KDW6</accession>
<reference evidence="1 2" key="1">
    <citation type="journal article" date="2019" name="Genome Biol. Evol.">
        <title>The Rhododendron genome and chromosomal organization provide insight into shared whole-genome duplications across the heath family (Ericaceae).</title>
        <authorList>
            <person name="Soza V.L."/>
            <person name="Lindsley D."/>
            <person name="Waalkes A."/>
            <person name="Ramage E."/>
            <person name="Patwardhan R.P."/>
            <person name="Burton J.N."/>
            <person name="Adey A."/>
            <person name="Kumar A."/>
            <person name="Qiu R."/>
            <person name="Shendure J."/>
            <person name="Hall B."/>
        </authorList>
    </citation>
    <scope>NUCLEOTIDE SEQUENCE [LARGE SCALE GENOMIC DNA]</scope>
    <source>
        <strain evidence="1">RSF 1966-606</strain>
    </source>
</reference>
<name>A0A6A4KDW6_9ERIC</name>
<dbReference type="OrthoDB" id="1925304at2759"/>
<dbReference type="AlphaFoldDB" id="A0A6A4KDW6"/>
<comment type="caution">
    <text evidence="1">The sequence shown here is derived from an EMBL/GenBank/DDBJ whole genome shotgun (WGS) entry which is preliminary data.</text>
</comment>
<evidence type="ECO:0000313" key="1">
    <source>
        <dbReference type="EMBL" id="KAE9446716.1"/>
    </source>
</evidence>
<organism evidence="1 2">
    <name type="scientific">Rhododendron williamsianum</name>
    <dbReference type="NCBI Taxonomy" id="262921"/>
    <lineage>
        <taxon>Eukaryota</taxon>
        <taxon>Viridiplantae</taxon>
        <taxon>Streptophyta</taxon>
        <taxon>Embryophyta</taxon>
        <taxon>Tracheophyta</taxon>
        <taxon>Spermatophyta</taxon>
        <taxon>Magnoliopsida</taxon>
        <taxon>eudicotyledons</taxon>
        <taxon>Gunneridae</taxon>
        <taxon>Pentapetalae</taxon>
        <taxon>asterids</taxon>
        <taxon>Ericales</taxon>
        <taxon>Ericaceae</taxon>
        <taxon>Ericoideae</taxon>
        <taxon>Rhodoreae</taxon>
        <taxon>Rhododendron</taxon>
    </lineage>
</organism>
<proteinExistence type="predicted"/>